<keyword evidence="4" id="KW-0156">Chromatin regulator</keyword>
<keyword evidence="7" id="KW-0539">Nucleus</keyword>
<dbReference type="Proteomes" id="UP000650833">
    <property type="component" value="Unassembled WGS sequence"/>
</dbReference>
<evidence type="ECO:0000256" key="3">
    <source>
        <dbReference type="ARBA" id="ARBA00019132"/>
    </source>
</evidence>
<dbReference type="Gene3D" id="1.10.10.60">
    <property type="entry name" value="Homeodomain-like"/>
    <property type="match status" value="1"/>
</dbReference>
<sequence length="693" mass="79474">MSSSDIRDILQIGAAAEPTQKKQKTVAEKRPDGISRELYSLIGGAPPVAFVKPTYKAKYQTKKKAIPWTYQPFTNPARADDLILNHWIKSSESNEDYSFAKFNKVIDIIDYSDEDYEKYLTDTDWSKEETDYLFDLCKQYDLRFPVIEDRYQFNKARTMEDLKDRYYSVYRKLILQGKYLSGEYISDRQSLAQQYNFDKNREVERKNALIMLFNRTKEQVEEEEALFVEAKRIEQNEAKLSKERESLLNSLQLEQIQQMPLTPNTPHQLNSPGISSSSSPGGIGITGGTAGGSDLKKKKKSIHDDNKKGRKLSSASSHHLMDIDTHENKKEKLTPGVYIRSQKLPIVKPTMQAKVIKVLEELGIGPRPIMPTQQICSKFEHLQNSILSMFELKKVVDKTEVEHKVKNNWASFKPTNTVGVNPHRFLQRPRREFVNKGSSATEESSWLDEARANRKIADLEIEKASLLVLNTTLEAKLRQQTSQIVELQKRLQMNEGPLTPVSDKHVEDFIFDDDENTIVQEDEEIENDQVFQRIKSMLEGLILQAEVALLQKTKQSGKVLQDYNYYSAEKQIHVEETLHKLTVKTSPSSIVDMHHNNSNNNNNNNNNYIPTRRSSSPFRRVSDASSISSRGSTTSSVKMSRNLSRQSSPPIMVTSPRPFSPPPPPQQQSQKRASSPRHTSHLRKDLEKPKWHF</sequence>
<dbReference type="FunFam" id="1.10.10.60:FF:000087">
    <property type="entry name" value="DNA methyltransferase 1-associated protein 1"/>
    <property type="match status" value="1"/>
</dbReference>
<feature type="domain" description="Myb-like" evidence="11">
    <location>
        <begin position="121"/>
        <end position="172"/>
    </location>
</feature>
<dbReference type="Pfam" id="PF16282">
    <property type="entry name" value="SANT_DAMP1_like"/>
    <property type="match status" value="1"/>
</dbReference>
<keyword evidence="13" id="KW-1185">Reference proteome</keyword>
<dbReference type="EMBL" id="JAEPRC010000034">
    <property type="protein sequence ID" value="KAG2213655.1"/>
    <property type="molecule type" value="Genomic_DNA"/>
</dbReference>
<feature type="compositionally biased region" description="Low complexity" evidence="10">
    <location>
        <begin position="271"/>
        <end position="280"/>
    </location>
</feature>
<dbReference type="InterPro" id="IPR032563">
    <property type="entry name" value="DAMP1_SANT-like"/>
</dbReference>
<evidence type="ECO:0000259" key="11">
    <source>
        <dbReference type="SMART" id="SM00717"/>
    </source>
</evidence>
<evidence type="ECO:0000256" key="10">
    <source>
        <dbReference type="SAM" id="MobiDB-lite"/>
    </source>
</evidence>
<dbReference type="SMART" id="SM00717">
    <property type="entry name" value="SANT"/>
    <property type="match status" value="1"/>
</dbReference>
<evidence type="ECO:0000256" key="4">
    <source>
        <dbReference type="ARBA" id="ARBA00022853"/>
    </source>
</evidence>
<dbReference type="PANTHER" id="PTHR12855">
    <property type="entry name" value="DNA METHYLTRANSFERASE 1-ASSOCIATED PROTEIN 1 FAMILY MEMBER"/>
    <property type="match status" value="1"/>
</dbReference>
<keyword evidence="9" id="KW-0175">Coiled coil</keyword>
<evidence type="ECO:0000313" key="13">
    <source>
        <dbReference type="Proteomes" id="UP000650833"/>
    </source>
</evidence>
<keyword evidence="5" id="KW-0805">Transcription regulation</keyword>
<comment type="subcellular location">
    <subcellularLocation>
        <location evidence="1">Nucleus</location>
    </subcellularLocation>
</comment>
<dbReference type="OrthoDB" id="19740at2759"/>
<dbReference type="AlphaFoldDB" id="A0A8H7RN93"/>
<gene>
    <name evidence="12" type="ORF">INT46_000830</name>
</gene>
<comment type="function">
    <text evidence="8">Component of the SWR1 complex which mediates the ATP-dependent exchange of histone H2A for the H2A variant HZT1 leading to transcriptional regulation of selected genes by chromatin remodeling. Component of the NuA4 histone acetyltransferase complex which is involved in transcriptional activation of selected genes principally by acetylation of nucleosomal histone H4 and H2A. The NuA4 complex is also involved in DNA repair.</text>
</comment>
<keyword evidence="6" id="KW-0804">Transcription</keyword>
<dbReference type="GO" id="GO:0006338">
    <property type="term" value="P:chromatin remodeling"/>
    <property type="evidence" value="ECO:0007669"/>
    <property type="project" value="InterPro"/>
</dbReference>
<feature type="region of interest" description="Disordered" evidence="10">
    <location>
        <begin position="261"/>
        <end position="326"/>
    </location>
</feature>
<evidence type="ECO:0000256" key="5">
    <source>
        <dbReference type="ARBA" id="ARBA00023015"/>
    </source>
</evidence>
<feature type="compositionally biased region" description="Gly residues" evidence="10">
    <location>
        <begin position="281"/>
        <end position="291"/>
    </location>
</feature>
<dbReference type="PANTHER" id="PTHR12855:SF10">
    <property type="entry name" value="DNA METHYLTRANSFERASE 1-ASSOCIATED PROTEIN 1"/>
    <property type="match status" value="1"/>
</dbReference>
<dbReference type="GO" id="GO:0035267">
    <property type="term" value="C:NuA4 histone acetyltransferase complex"/>
    <property type="evidence" value="ECO:0007669"/>
    <property type="project" value="InterPro"/>
</dbReference>
<comment type="caution">
    <text evidence="12">The sequence shown here is derived from an EMBL/GenBank/DDBJ whole genome shotgun (WGS) entry which is preliminary data.</text>
</comment>
<evidence type="ECO:0000256" key="8">
    <source>
        <dbReference type="ARBA" id="ARBA00025264"/>
    </source>
</evidence>
<comment type="similarity">
    <text evidence="2">Belongs to the SWC4 family.</text>
</comment>
<evidence type="ECO:0000256" key="7">
    <source>
        <dbReference type="ARBA" id="ARBA00023242"/>
    </source>
</evidence>
<reference evidence="12" key="1">
    <citation type="submission" date="2020-12" db="EMBL/GenBank/DDBJ databases">
        <title>Metabolic potential, ecology and presence of endohyphal bacteria is reflected in genomic diversity of Mucoromycotina.</title>
        <authorList>
            <person name="Muszewska A."/>
            <person name="Okrasinska A."/>
            <person name="Steczkiewicz K."/>
            <person name="Drgas O."/>
            <person name="Orlowska M."/>
            <person name="Perlinska-Lenart U."/>
            <person name="Aleksandrzak-Piekarczyk T."/>
            <person name="Szatraj K."/>
            <person name="Zielenkiewicz U."/>
            <person name="Pilsyk S."/>
            <person name="Malc E."/>
            <person name="Mieczkowski P."/>
            <person name="Kruszewska J.S."/>
            <person name="Biernat P."/>
            <person name="Pawlowska J."/>
        </authorList>
    </citation>
    <scope>NUCLEOTIDE SEQUENCE</scope>
    <source>
        <strain evidence="12">CBS 226.32</strain>
    </source>
</reference>
<evidence type="ECO:0000256" key="1">
    <source>
        <dbReference type="ARBA" id="ARBA00004123"/>
    </source>
</evidence>
<feature type="compositionally biased region" description="Polar residues" evidence="10">
    <location>
        <begin position="261"/>
        <end position="270"/>
    </location>
</feature>
<evidence type="ECO:0000256" key="2">
    <source>
        <dbReference type="ARBA" id="ARBA00006918"/>
    </source>
</evidence>
<dbReference type="InterPro" id="IPR008468">
    <property type="entry name" value="DMAP1"/>
</dbReference>
<organism evidence="12 13">
    <name type="scientific">Mucor plumbeus</name>
    <dbReference type="NCBI Taxonomy" id="97098"/>
    <lineage>
        <taxon>Eukaryota</taxon>
        <taxon>Fungi</taxon>
        <taxon>Fungi incertae sedis</taxon>
        <taxon>Mucoromycota</taxon>
        <taxon>Mucoromycotina</taxon>
        <taxon>Mucoromycetes</taxon>
        <taxon>Mucorales</taxon>
        <taxon>Mucorineae</taxon>
        <taxon>Mucoraceae</taxon>
        <taxon>Mucor</taxon>
    </lineage>
</organism>
<dbReference type="InterPro" id="IPR001005">
    <property type="entry name" value="SANT/Myb"/>
</dbReference>
<feature type="compositionally biased region" description="Low complexity" evidence="10">
    <location>
        <begin position="623"/>
        <end position="640"/>
    </location>
</feature>
<feature type="compositionally biased region" description="Basic and acidic residues" evidence="10">
    <location>
        <begin position="682"/>
        <end position="693"/>
    </location>
</feature>
<dbReference type="GO" id="GO:0000122">
    <property type="term" value="P:negative regulation of transcription by RNA polymerase II"/>
    <property type="evidence" value="ECO:0007669"/>
    <property type="project" value="TreeGrafter"/>
</dbReference>
<dbReference type="Pfam" id="PF05499">
    <property type="entry name" value="DMAP1"/>
    <property type="match status" value="1"/>
</dbReference>
<dbReference type="GO" id="GO:0006281">
    <property type="term" value="P:DNA repair"/>
    <property type="evidence" value="ECO:0007669"/>
    <property type="project" value="InterPro"/>
</dbReference>
<dbReference type="InterPro" id="IPR027109">
    <property type="entry name" value="Swc4/Dmap1"/>
</dbReference>
<dbReference type="GO" id="GO:0000812">
    <property type="term" value="C:Swr1 complex"/>
    <property type="evidence" value="ECO:0007669"/>
    <property type="project" value="TreeGrafter"/>
</dbReference>
<proteinExistence type="inferred from homology"/>
<feature type="coiled-coil region" evidence="9">
    <location>
        <begin position="447"/>
        <end position="490"/>
    </location>
</feature>
<dbReference type="GO" id="GO:0003714">
    <property type="term" value="F:transcription corepressor activity"/>
    <property type="evidence" value="ECO:0007669"/>
    <property type="project" value="TreeGrafter"/>
</dbReference>
<feature type="compositionally biased region" description="Polar residues" evidence="10">
    <location>
        <begin position="608"/>
        <end position="617"/>
    </location>
</feature>
<dbReference type="CDD" id="cd11658">
    <property type="entry name" value="SANT_DMAP1_like"/>
    <property type="match status" value="1"/>
</dbReference>
<accession>A0A8H7RN93</accession>
<evidence type="ECO:0000313" key="12">
    <source>
        <dbReference type="EMBL" id="KAG2213655.1"/>
    </source>
</evidence>
<evidence type="ECO:0000256" key="6">
    <source>
        <dbReference type="ARBA" id="ARBA00023163"/>
    </source>
</evidence>
<protein>
    <recommendedName>
        <fullName evidence="3">SWR1-complex protein 4</fullName>
    </recommendedName>
</protein>
<feature type="compositionally biased region" description="Low complexity" evidence="10">
    <location>
        <begin position="596"/>
        <end position="607"/>
    </location>
</feature>
<feature type="region of interest" description="Disordered" evidence="10">
    <location>
        <begin position="589"/>
        <end position="693"/>
    </location>
</feature>
<name>A0A8H7RN93_9FUNG</name>
<evidence type="ECO:0000256" key="9">
    <source>
        <dbReference type="SAM" id="Coils"/>
    </source>
</evidence>